<reference evidence="1" key="1">
    <citation type="submission" date="2022-10" db="EMBL/GenBank/DDBJ databases">
        <title>Culturing micro-colonial fungi from biological soil crusts in the Mojave desert and describing Neophaeococcomyces mojavensis, and introducing the new genera and species Taxawa tesnikishii.</title>
        <authorList>
            <person name="Kurbessoian T."/>
            <person name="Stajich J.E."/>
        </authorList>
    </citation>
    <scope>NUCLEOTIDE SEQUENCE</scope>
    <source>
        <strain evidence="1">JES_112</strain>
    </source>
</reference>
<evidence type="ECO:0000313" key="2">
    <source>
        <dbReference type="Proteomes" id="UP001172386"/>
    </source>
</evidence>
<dbReference type="Proteomes" id="UP001172386">
    <property type="component" value="Unassembled WGS sequence"/>
</dbReference>
<keyword evidence="2" id="KW-1185">Reference proteome</keyword>
<proteinExistence type="predicted"/>
<comment type="caution">
    <text evidence="1">The sequence shown here is derived from an EMBL/GenBank/DDBJ whole genome shotgun (WGS) entry which is preliminary data.</text>
</comment>
<sequence>MAPIATGYPPQPLGMLPTAYTAYNMPPSPAHQQLMMPESPSSISAEQEENNIRENTSGPPPACHTWEGKTWGLKVVQEPLRARMCGFGDKDRRPISAPPILKLIILNEKGHEIDYQDTSLELSHFVCMVDIYDKTGTEEKNILRATQSQQSISTAHCGNYPTARVDQTMTGNLPISVNGDHPNYLRIHGSANSLPAAYQSNGHPTAQPGYSPSPYTNGAYSNVSTSAFPPASGPPQYPDSSHRSMSAPNPYAQPQLPGINSLAGPPVGAYASTTPLTPPADISNSNSAPGYNRTLIGQLCSSAQRLKDGDDKAGIWFIFPDLSVRTEDWFRLKFSFFNVGKTLSGLSFNKVWDEAAASNCAPTSGTPDTINPKRIEGLRAGLVAEQAPCLAYVFSKPFKVYSAKKFPGVAESTSLSKVFANQGIKISIRKDPDAKKGKRRRGDSTDDEDGDDDDDAGNQ</sequence>
<evidence type="ECO:0000313" key="1">
    <source>
        <dbReference type="EMBL" id="KAJ9655242.1"/>
    </source>
</evidence>
<organism evidence="1 2">
    <name type="scientific">Neophaeococcomyces mojaviensis</name>
    <dbReference type="NCBI Taxonomy" id="3383035"/>
    <lineage>
        <taxon>Eukaryota</taxon>
        <taxon>Fungi</taxon>
        <taxon>Dikarya</taxon>
        <taxon>Ascomycota</taxon>
        <taxon>Pezizomycotina</taxon>
        <taxon>Eurotiomycetes</taxon>
        <taxon>Chaetothyriomycetidae</taxon>
        <taxon>Chaetothyriales</taxon>
        <taxon>Chaetothyriales incertae sedis</taxon>
        <taxon>Neophaeococcomyces</taxon>
    </lineage>
</organism>
<protein>
    <submittedName>
        <fullName evidence="1">Uncharacterized protein</fullName>
    </submittedName>
</protein>
<gene>
    <name evidence="1" type="ORF">H2198_005858</name>
</gene>
<accession>A0ACC3A519</accession>
<name>A0ACC3A519_9EURO</name>
<dbReference type="EMBL" id="JAPDRQ010000101">
    <property type="protein sequence ID" value="KAJ9655242.1"/>
    <property type="molecule type" value="Genomic_DNA"/>
</dbReference>